<dbReference type="Gene3D" id="3.30.450.40">
    <property type="match status" value="1"/>
</dbReference>
<evidence type="ECO:0000313" key="2">
    <source>
        <dbReference type="EMBL" id="NJC72706.1"/>
    </source>
</evidence>
<keyword evidence="3" id="KW-1185">Reference proteome</keyword>
<dbReference type="Pfam" id="PF00990">
    <property type="entry name" value="GGDEF"/>
    <property type="match status" value="1"/>
</dbReference>
<dbReference type="PROSITE" id="PS50887">
    <property type="entry name" value="GGDEF"/>
    <property type="match status" value="1"/>
</dbReference>
<organism evidence="2 3">
    <name type="scientific">Planosporangium thailandense</name>
    <dbReference type="NCBI Taxonomy" id="765197"/>
    <lineage>
        <taxon>Bacteria</taxon>
        <taxon>Bacillati</taxon>
        <taxon>Actinomycetota</taxon>
        <taxon>Actinomycetes</taxon>
        <taxon>Micromonosporales</taxon>
        <taxon>Micromonosporaceae</taxon>
        <taxon>Planosporangium</taxon>
    </lineage>
</organism>
<dbReference type="CDD" id="cd01949">
    <property type="entry name" value="GGDEF"/>
    <property type="match status" value="1"/>
</dbReference>
<proteinExistence type="predicted"/>
<dbReference type="Proteomes" id="UP000722989">
    <property type="component" value="Unassembled WGS sequence"/>
</dbReference>
<dbReference type="EMBL" id="JAATVY010000021">
    <property type="protein sequence ID" value="NJC72706.1"/>
    <property type="molecule type" value="Genomic_DNA"/>
</dbReference>
<name>A0ABX0Y2T8_9ACTN</name>
<dbReference type="PANTHER" id="PTHR46663">
    <property type="entry name" value="DIGUANYLATE CYCLASE DGCT-RELATED"/>
    <property type="match status" value="1"/>
</dbReference>
<evidence type="ECO:0000313" key="3">
    <source>
        <dbReference type="Proteomes" id="UP000722989"/>
    </source>
</evidence>
<accession>A0ABX0Y2T8</accession>
<dbReference type="SMART" id="SM00267">
    <property type="entry name" value="GGDEF"/>
    <property type="match status" value="1"/>
</dbReference>
<feature type="domain" description="GGDEF" evidence="1">
    <location>
        <begin position="544"/>
        <end position="679"/>
    </location>
</feature>
<dbReference type="Gene3D" id="3.30.70.270">
    <property type="match status" value="1"/>
</dbReference>
<evidence type="ECO:0000259" key="1">
    <source>
        <dbReference type="PROSITE" id="PS50887"/>
    </source>
</evidence>
<dbReference type="NCBIfam" id="TIGR00254">
    <property type="entry name" value="GGDEF"/>
    <property type="match status" value="1"/>
</dbReference>
<comment type="caution">
    <text evidence="2">The sequence shown here is derived from an EMBL/GenBank/DDBJ whole genome shotgun (WGS) entry which is preliminary data.</text>
</comment>
<gene>
    <name evidence="2" type="ORF">HC031_23735</name>
</gene>
<reference evidence="2 3" key="1">
    <citation type="submission" date="2020-03" db="EMBL/GenBank/DDBJ databases">
        <title>WGS of the type strain of Planosporangium spp.</title>
        <authorList>
            <person name="Thawai C."/>
        </authorList>
    </citation>
    <scope>NUCLEOTIDE SEQUENCE [LARGE SCALE GENOMIC DNA]</scope>
    <source>
        <strain evidence="2 3">TBRC 5610</strain>
    </source>
</reference>
<sequence>MGSVRETSGITVGAILGYVRTTGGPEAVTRTLVLAGAIESPEAYEDTRRWYTWDFKIRLFEAAAIVLDDPHVARNIGIAFLQNSVSSALILAMSLIGGPTQFYRVAPKVNTRFSTCAEMTAVRVRRGAATLRYRVLPQYTPNRHDCEYTAGLLMQVPCGFGLPMGVISHPECQVDGAPACVFEVRWAQPRRFWRWRRGGDDGAGAFQGAMADQLTQLQHTVAELVAARAPDKVLATIAERAGFAVNAHSFLLVAQPSPDEPPQVHGFGLTPAEFDQLTADGSRVPPGPDRLIADIVSPTRRYGYLVAFTFEDTFLETEQPLLDAYANLTAVTLDALTAFEAAEERQRTAESLLGLARALTHARTPADVAAVTAEAAHAVLHADKAAMLLLDDAGSLRMAAHVGWPPEARREMDRLVLEAEQSPLIFQSRRADPTATRIYDHTAEDSLIRRVMTQAGVDVMAVVGISLPERLYGVLAAGFTGPQGAARAQQFIDRMPGIADQAANVLRTCELLEQTWQLAHLDALTGLPNRRAFMAELTEAVADRPGALLFIDLDGFKDVNDSFGHAAGDDLLAAVADRLRGCVRSDDLVARLGGDEFVILSRQVEDEAGLFRLAERVREAFTEPVVVAGTAIPARLSVDGTLYRAGERTEDVLHRADSAMYRAKRSRRPLATQPRLQAG</sequence>
<dbReference type="InterPro" id="IPR029787">
    <property type="entry name" value="Nucleotide_cyclase"/>
</dbReference>
<dbReference type="RefSeq" id="WP_167927618.1">
    <property type="nucleotide sequence ID" value="NZ_JAATVY010000021.1"/>
</dbReference>
<protein>
    <submittedName>
        <fullName evidence="2">GGDEF domain-containing protein</fullName>
    </submittedName>
</protein>
<dbReference type="InterPro" id="IPR000160">
    <property type="entry name" value="GGDEF_dom"/>
</dbReference>
<dbReference type="SUPFAM" id="SSF55781">
    <property type="entry name" value="GAF domain-like"/>
    <property type="match status" value="1"/>
</dbReference>
<dbReference type="InterPro" id="IPR029016">
    <property type="entry name" value="GAF-like_dom_sf"/>
</dbReference>
<dbReference type="InterPro" id="IPR043128">
    <property type="entry name" value="Rev_trsase/Diguanyl_cyclase"/>
</dbReference>
<dbReference type="InterPro" id="IPR052163">
    <property type="entry name" value="DGC-Regulatory_Protein"/>
</dbReference>
<dbReference type="PANTHER" id="PTHR46663:SF2">
    <property type="entry name" value="GGDEF DOMAIN-CONTAINING PROTEIN"/>
    <property type="match status" value="1"/>
</dbReference>
<dbReference type="SUPFAM" id="SSF55073">
    <property type="entry name" value="Nucleotide cyclase"/>
    <property type="match status" value="1"/>
</dbReference>